<sequence length="113" mass="12410">MLKKYDINGSLVKTLMVPPNNLGPDHNDKAVNETQYMGMIGSIMYLTVSIPDIQFLACLCTRYQANPKKSTSGACQLLGGKLMYWSAKKQQSVAMSLAEAKYVAVVRCCANIL</sequence>
<proteinExistence type="predicted"/>
<dbReference type="PANTHER" id="PTHR11439">
    <property type="entry name" value="GAG-POL-RELATED RETROTRANSPOSON"/>
    <property type="match status" value="1"/>
</dbReference>
<accession>A0A699ULK5</accession>
<dbReference type="EMBL" id="BKCJ011322964">
    <property type="protein sequence ID" value="GFD20554.1"/>
    <property type="molecule type" value="Genomic_DNA"/>
</dbReference>
<name>A0A699ULK5_TANCI</name>
<organism evidence="1">
    <name type="scientific">Tanacetum cinerariifolium</name>
    <name type="common">Dalmatian daisy</name>
    <name type="synonym">Chrysanthemum cinerariifolium</name>
    <dbReference type="NCBI Taxonomy" id="118510"/>
    <lineage>
        <taxon>Eukaryota</taxon>
        <taxon>Viridiplantae</taxon>
        <taxon>Streptophyta</taxon>
        <taxon>Embryophyta</taxon>
        <taxon>Tracheophyta</taxon>
        <taxon>Spermatophyta</taxon>
        <taxon>Magnoliopsida</taxon>
        <taxon>eudicotyledons</taxon>
        <taxon>Gunneridae</taxon>
        <taxon>Pentapetalae</taxon>
        <taxon>asterids</taxon>
        <taxon>campanulids</taxon>
        <taxon>Asterales</taxon>
        <taxon>Asteraceae</taxon>
        <taxon>Asteroideae</taxon>
        <taxon>Anthemideae</taxon>
        <taxon>Anthemidinae</taxon>
        <taxon>Tanacetum</taxon>
    </lineage>
</organism>
<protein>
    <submittedName>
        <fullName evidence="1">Uncharacterized protein</fullName>
    </submittedName>
</protein>
<reference evidence="1" key="1">
    <citation type="journal article" date="2019" name="Sci. Rep.">
        <title>Draft genome of Tanacetum cinerariifolium, the natural source of mosquito coil.</title>
        <authorList>
            <person name="Yamashiro T."/>
            <person name="Shiraishi A."/>
            <person name="Satake H."/>
            <person name="Nakayama K."/>
        </authorList>
    </citation>
    <scope>NUCLEOTIDE SEQUENCE</scope>
</reference>
<gene>
    <name evidence="1" type="ORF">Tci_892523</name>
</gene>
<dbReference type="AlphaFoldDB" id="A0A699ULK5"/>
<evidence type="ECO:0000313" key="1">
    <source>
        <dbReference type="EMBL" id="GFD20554.1"/>
    </source>
</evidence>
<comment type="caution">
    <text evidence="1">The sequence shown here is derived from an EMBL/GenBank/DDBJ whole genome shotgun (WGS) entry which is preliminary data.</text>
</comment>
<dbReference type="PANTHER" id="PTHR11439:SF495">
    <property type="entry name" value="REVERSE TRANSCRIPTASE, RNA-DEPENDENT DNA POLYMERASE-RELATED"/>
    <property type="match status" value="1"/>
</dbReference>